<dbReference type="Proteomes" id="UP000663831">
    <property type="component" value="Unassembled WGS sequence"/>
</dbReference>
<name>A0A8H3GDN9_9AGAM</name>
<comment type="caution">
    <text evidence="1">The sequence shown here is derived from an EMBL/GenBank/DDBJ whole genome shotgun (WGS) entry which is preliminary data.</text>
</comment>
<dbReference type="AlphaFoldDB" id="A0A8H3GDN9"/>
<evidence type="ECO:0000313" key="1">
    <source>
        <dbReference type="EMBL" id="CAE6445036.1"/>
    </source>
</evidence>
<sequence>MLDVTFTAHRDYRLRVLVESEALRNCAFPSMMSRAAPPISAGSSWMT</sequence>
<organism evidence="1 2">
    <name type="scientific">Rhizoctonia solani</name>
    <dbReference type="NCBI Taxonomy" id="456999"/>
    <lineage>
        <taxon>Eukaryota</taxon>
        <taxon>Fungi</taxon>
        <taxon>Dikarya</taxon>
        <taxon>Basidiomycota</taxon>
        <taxon>Agaricomycotina</taxon>
        <taxon>Agaricomycetes</taxon>
        <taxon>Cantharellales</taxon>
        <taxon>Ceratobasidiaceae</taxon>
        <taxon>Rhizoctonia</taxon>
    </lineage>
</organism>
<reference evidence="1" key="1">
    <citation type="submission" date="2021-01" db="EMBL/GenBank/DDBJ databases">
        <authorList>
            <person name="Kaushik A."/>
        </authorList>
    </citation>
    <scope>NUCLEOTIDE SEQUENCE</scope>
    <source>
        <strain evidence="1">AG3-1AP</strain>
    </source>
</reference>
<proteinExistence type="predicted"/>
<dbReference type="EMBL" id="CAJMWV010001746">
    <property type="protein sequence ID" value="CAE6445036.1"/>
    <property type="molecule type" value="Genomic_DNA"/>
</dbReference>
<evidence type="ECO:0000313" key="2">
    <source>
        <dbReference type="Proteomes" id="UP000663831"/>
    </source>
</evidence>
<protein>
    <submittedName>
        <fullName evidence="1">Uncharacterized protein</fullName>
    </submittedName>
</protein>
<accession>A0A8H3GDN9</accession>
<gene>
    <name evidence="1" type="ORF">RDB_LOCUS58799</name>
</gene>